<evidence type="ECO:0000259" key="4">
    <source>
        <dbReference type="Pfam" id="PF22725"/>
    </source>
</evidence>
<gene>
    <name evidence="5" type="ORF">BWQ96_01805</name>
</gene>
<dbReference type="Gene3D" id="3.30.360.10">
    <property type="entry name" value="Dihydrodipicolinate Reductase, domain 2"/>
    <property type="match status" value="1"/>
</dbReference>
<organism evidence="5 6">
    <name type="scientific">Gracilariopsis chorda</name>
    <dbReference type="NCBI Taxonomy" id="448386"/>
    <lineage>
        <taxon>Eukaryota</taxon>
        <taxon>Rhodophyta</taxon>
        <taxon>Florideophyceae</taxon>
        <taxon>Rhodymeniophycidae</taxon>
        <taxon>Gracilariales</taxon>
        <taxon>Gracilariaceae</taxon>
        <taxon>Gracilariopsis</taxon>
    </lineage>
</organism>
<evidence type="ECO:0000259" key="3">
    <source>
        <dbReference type="Pfam" id="PF01408"/>
    </source>
</evidence>
<dbReference type="Gene3D" id="3.40.50.720">
    <property type="entry name" value="NAD(P)-binding Rossmann-like Domain"/>
    <property type="match status" value="1"/>
</dbReference>
<dbReference type="SUPFAM" id="SSF51735">
    <property type="entry name" value="NAD(P)-binding Rossmann-fold domains"/>
    <property type="match status" value="1"/>
</dbReference>
<evidence type="ECO:0000313" key="6">
    <source>
        <dbReference type="Proteomes" id="UP000247409"/>
    </source>
</evidence>
<protein>
    <submittedName>
        <fullName evidence="5">Putative oxidoreductase YrbE</fullName>
    </submittedName>
</protein>
<reference evidence="5 6" key="1">
    <citation type="journal article" date="2018" name="Mol. Biol. Evol.">
        <title>Analysis of the draft genome of the red seaweed Gracilariopsis chorda provides insights into genome size evolution in Rhodophyta.</title>
        <authorList>
            <person name="Lee J."/>
            <person name="Yang E.C."/>
            <person name="Graf L."/>
            <person name="Yang J.H."/>
            <person name="Qiu H."/>
            <person name="Zel Zion U."/>
            <person name="Chan C.X."/>
            <person name="Stephens T.G."/>
            <person name="Weber A.P.M."/>
            <person name="Boo G.H."/>
            <person name="Boo S.M."/>
            <person name="Kim K.M."/>
            <person name="Shin Y."/>
            <person name="Jung M."/>
            <person name="Lee S.J."/>
            <person name="Yim H.S."/>
            <person name="Lee J.H."/>
            <person name="Bhattacharya D."/>
            <person name="Yoon H.S."/>
        </authorList>
    </citation>
    <scope>NUCLEOTIDE SEQUENCE [LARGE SCALE GENOMIC DNA]</scope>
    <source>
        <strain evidence="5 6">SKKU-2015</strain>
        <tissue evidence="5">Whole body</tissue>
    </source>
</reference>
<proteinExistence type="inferred from homology"/>
<dbReference type="OrthoDB" id="64915at2759"/>
<dbReference type="GO" id="GO:0016491">
    <property type="term" value="F:oxidoreductase activity"/>
    <property type="evidence" value="ECO:0007669"/>
    <property type="project" value="UniProtKB-KW"/>
</dbReference>
<comment type="caution">
    <text evidence="5">The sequence shown here is derived from an EMBL/GenBank/DDBJ whole genome shotgun (WGS) entry which is preliminary data.</text>
</comment>
<dbReference type="SUPFAM" id="SSF55347">
    <property type="entry name" value="Glyceraldehyde-3-phosphate dehydrogenase-like, C-terminal domain"/>
    <property type="match status" value="1"/>
</dbReference>
<dbReference type="InterPro" id="IPR036291">
    <property type="entry name" value="NAD(P)-bd_dom_sf"/>
</dbReference>
<evidence type="ECO:0000313" key="5">
    <source>
        <dbReference type="EMBL" id="PXF48345.1"/>
    </source>
</evidence>
<name>A0A2V3J1X4_9FLOR</name>
<accession>A0A2V3J1X4</accession>
<evidence type="ECO:0000256" key="1">
    <source>
        <dbReference type="ARBA" id="ARBA00010928"/>
    </source>
</evidence>
<dbReference type="InterPro" id="IPR055170">
    <property type="entry name" value="GFO_IDH_MocA-like_dom"/>
</dbReference>
<sequence length="386" mass="41456">MDSPAFVSSFIPSSVTSRAFTNGHTSVSNRRSAPKQANRIAIRASATKSQVGIGVIGCGRIGQVHARTISQLNSASLIAVADPFEKFGRMVAKDFATQWTPKWEDLLTNDDVQGIVIGSPTPFHAEQIIKSAEAGKDIFCEKPISNDLAVIDKCLDAVAANGVRLLVGFQRRFDSNFASVREQVASGAIGQVRMFHITSRDPAPPPAEYLAQSGGIFLDMTSHDWDMARFITGAEIESVYVTGAAFEDAAKQADDIDTAITVLKMSDGSFGTIDNSRRCSYGYDQRIEVFGSTGTINSNNRAPNTVVTSNEMGISAGLPYSFFMDRYAEAYSGAMTTFVNMISNGTPPPCTGLDGRASIVAAMAAAKSHKEGRAVRLEECDLVRVH</sequence>
<dbReference type="Proteomes" id="UP000247409">
    <property type="component" value="Unassembled WGS sequence"/>
</dbReference>
<keyword evidence="2" id="KW-0560">Oxidoreductase</keyword>
<feature type="domain" description="GFO/IDH/MocA-like oxidoreductase" evidence="4">
    <location>
        <begin position="177"/>
        <end position="296"/>
    </location>
</feature>
<dbReference type="PANTHER" id="PTHR42840:SF3">
    <property type="entry name" value="BINDING ROSSMANN FOLD OXIDOREDUCTASE, PUTATIVE (AFU_ORTHOLOGUE AFUA_2G10240)-RELATED"/>
    <property type="match status" value="1"/>
</dbReference>
<comment type="similarity">
    <text evidence="1">Belongs to the Gfo/Idh/MocA family.</text>
</comment>
<evidence type="ECO:0000256" key="2">
    <source>
        <dbReference type="ARBA" id="ARBA00023002"/>
    </source>
</evidence>
<dbReference type="Pfam" id="PF01408">
    <property type="entry name" value="GFO_IDH_MocA"/>
    <property type="match status" value="1"/>
</dbReference>
<dbReference type="AlphaFoldDB" id="A0A2V3J1X4"/>
<dbReference type="NCBIfam" id="TIGR04380">
    <property type="entry name" value="myo_inos_iolG"/>
    <property type="match status" value="1"/>
</dbReference>
<dbReference type="EMBL" id="NBIV01000014">
    <property type="protein sequence ID" value="PXF48345.1"/>
    <property type="molecule type" value="Genomic_DNA"/>
</dbReference>
<feature type="domain" description="Gfo/Idh/MocA-like oxidoreductase N-terminal" evidence="3">
    <location>
        <begin position="52"/>
        <end position="169"/>
    </location>
</feature>
<keyword evidence="6" id="KW-1185">Reference proteome</keyword>
<dbReference type="InterPro" id="IPR030827">
    <property type="entry name" value="Myo_inos_IolG"/>
</dbReference>
<dbReference type="STRING" id="448386.A0A2V3J1X4"/>
<dbReference type="InterPro" id="IPR000683">
    <property type="entry name" value="Gfo/Idh/MocA-like_OxRdtase_N"/>
</dbReference>
<dbReference type="PANTHER" id="PTHR42840">
    <property type="entry name" value="NAD(P)-BINDING ROSSMANN-FOLD SUPERFAMILY PROTEIN-RELATED"/>
    <property type="match status" value="1"/>
</dbReference>
<dbReference type="GO" id="GO:0000166">
    <property type="term" value="F:nucleotide binding"/>
    <property type="evidence" value="ECO:0007669"/>
    <property type="project" value="InterPro"/>
</dbReference>
<dbReference type="Pfam" id="PF22725">
    <property type="entry name" value="GFO_IDH_MocA_C3"/>
    <property type="match status" value="1"/>
</dbReference>